<dbReference type="InterPro" id="IPR011322">
    <property type="entry name" value="N-reg_PII-like_a/b"/>
</dbReference>
<dbReference type="RefSeq" id="WP_083643918.1">
    <property type="nucleotide sequence ID" value="NZ_AMRU01000019.1"/>
</dbReference>
<dbReference type="STRING" id="1229726.GRFL_1386"/>
<protein>
    <submittedName>
        <fullName evidence="1">Uncharacterized protein</fullName>
    </submittedName>
</protein>
<keyword evidence="2" id="KW-1185">Reference proteome</keyword>
<dbReference type="KEGG" id="gfl:GRFL_1386"/>
<accession>A0A1L7I3D9</accession>
<gene>
    <name evidence="1" type="ORF">GRFL_1386</name>
</gene>
<name>A0A1L7I3D9_9FLAO</name>
<proteinExistence type="predicted"/>
<dbReference type="OrthoDB" id="8480302at2"/>
<dbReference type="AlphaFoldDB" id="A0A1L7I3D9"/>
<dbReference type="SUPFAM" id="SSF54913">
    <property type="entry name" value="GlnB-like"/>
    <property type="match status" value="1"/>
</dbReference>
<dbReference type="Proteomes" id="UP000186230">
    <property type="component" value="Chromosome"/>
</dbReference>
<reference evidence="1 2" key="1">
    <citation type="submission" date="2016-07" db="EMBL/GenBank/DDBJ databases">
        <title>Multi-omics approach to identify versatile polysaccharide utilization systems of a marine flavobacterium Gramella flava.</title>
        <authorList>
            <person name="Tang K."/>
        </authorList>
    </citation>
    <scope>NUCLEOTIDE SEQUENCE [LARGE SCALE GENOMIC DNA]</scope>
    <source>
        <strain evidence="1 2">JLT2011</strain>
    </source>
</reference>
<dbReference type="EMBL" id="CP016359">
    <property type="protein sequence ID" value="APU68110.1"/>
    <property type="molecule type" value="Genomic_DNA"/>
</dbReference>
<evidence type="ECO:0000313" key="2">
    <source>
        <dbReference type="Proteomes" id="UP000186230"/>
    </source>
</evidence>
<sequence>MQSYTCIAIYTYPHECAILKLELESAGIRHYFQNETLVGLFPMSSLAFGGIRLMVHPAHISRAKEIIDSRNDKSSHLRIV</sequence>
<evidence type="ECO:0000313" key="1">
    <source>
        <dbReference type="EMBL" id="APU68110.1"/>
    </source>
</evidence>
<dbReference type="Gene3D" id="3.30.70.790">
    <property type="entry name" value="UreE, C-terminal domain"/>
    <property type="match status" value="1"/>
</dbReference>
<organism evidence="1 2">
    <name type="scientific">Christiangramia flava JLT2011</name>
    <dbReference type="NCBI Taxonomy" id="1229726"/>
    <lineage>
        <taxon>Bacteria</taxon>
        <taxon>Pseudomonadati</taxon>
        <taxon>Bacteroidota</taxon>
        <taxon>Flavobacteriia</taxon>
        <taxon>Flavobacteriales</taxon>
        <taxon>Flavobacteriaceae</taxon>
        <taxon>Christiangramia</taxon>
    </lineage>
</organism>